<protein>
    <submittedName>
        <fullName evidence="2">Uncharacterized protein</fullName>
    </submittedName>
</protein>
<reference evidence="2 3" key="2">
    <citation type="journal article" date="2023" name="Mol. Biol. Evol.">
        <title>Genomics of Secondarily Temperate Adaptation in the Only Non-Antarctic Icefish.</title>
        <authorList>
            <person name="Rivera-Colon A.G."/>
            <person name="Rayamajhi N."/>
            <person name="Minhas B.F."/>
            <person name="Madrigal G."/>
            <person name="Bilyk K.T."/>
            <person name="Yoon V."/>
            <person name="Hune M."/>
            <person name="Gregory S."/>
            <person name="Cheng C.H.C."/>
            <person name="Catchen J.M."/>
        </authorList>
    </citation>
    <scope>NUCLEOTIDE SEQUENCE [LARGE SCALE GENOMIC DNA]</scope>
    <source>
        <strain evidence="2">JMC-PN-2008</strain>
    </source>
</reference>
<comment type="caution">
    <text evidence="2">The sequence shown here is derived from an EMBL/GenBank/DDBJ whole genome shotgun (WGS) entry which is preliminary data.</text>
</comment>
<keyword evidence="3" id="KW-1185">Reference proteome</keyword>
<evidence type="ECO:0000256" key="1">
    <source>
        <dbReference type="SAM" id="MobiDB-lite"/>
    </source>
</evidence>
<gene>
    <name evidence="2" type="ORF">PBY51_018691</name>
</gene>
<feature type="region of interest" description="Disordered" evidence="1">
    <location>
        <begin position="35"/>
        <end position="59"/>
    </location>
</feature>
<dbReference type="AlphaFoldDB" id="A0AAN7YAG7"/>
<sequence length="121" mass="13749">MYYHLCRSIPEANKLPDLAQPVLYQPKLLLPSPIAHTSGHPAPHLGVEEKQGQRSGNESFSQIGVRVHSSLPVRPASQERWSVCWMRWVKAGVITHCLSPFEKHMKEDCVCLIARKREKGR</sequence>
<dbReference type="Proteomes" id="UP001346869">
    <property type="component" value="Unassembled WGS sequence"/>
</dbReference>
<evidence type="ECO:0000313" key="2">
    <source>
        <dbReference type="EMBL" id="KAK5873670.1"/>
    </source>
</evidence>
<accession>A0AAN7YAG7</accession>
<evidence type="ECO:0000313" key="3">
    <source>
        <dbReference type="Proteomes" id="UP001346869"/>
    </source>
</evidence>
<organism evidence="2 3">
    <name type="scientific">Eleginops maclovinus</name>
    <name type="common">Patagonian blennie</name>
    <name type="synonym">Eleginus maclovinus</name>
    <dbReference type="NCBI Taxonomy" id="56733"/>
    <lineage>
        <taxon>Eukaryota</taxon>
        <taxon>Metazoa</taxon>
        <taxon>Chordata</taxon>
        <taxon>Craniata</taxon>
        <taxon>Vertebrata</taxon>
        <taxon>Euteleostomi</taxon>
        <taxon>Actinopterygii</taxon>
        <taxon>Neopterygii</taxon>
        <taxon>Teleostei</taxon>
        <taxon>Neoteleostei</taxon>
        <taxon>Acanthomorphata</taxon>
        <taxon>Eupercaria</taxon>
        <taxon>Perciformes</taxon>
        <taxon>Notothenioidei</taxon>
        <taxon>Eleginopidae</taxon>
        <taxon>Eleginops</taxon>
    </lineage>
</organism>
<name>A0AAN7YAG7_ELEMC</name>
<proteinExistence type="predicted"/>
<reference evidence="2 3" key="1">
    <citation type="journal article" date="2023" name="Genes (Basel)">
        <title>Chromosome-Level Genome Assembly and Circadian Gene Repertoire of the Patagonia Blennie Eleginops maclovinus-The Closest Ancestral Proxy of Antarctic Cryonotothenioids.</title>
        <authorList>
            <person name="Cheng C.C."/>
            <person name="Rivera-Colon A.G."/>
            <person name="Minhas B.F."/>
            <person name="Wilson L."/>
            <person name="Rayamajhi N."/>
            <person name="Vargas-Chacoff L."/>
            <person name="Catchen J.M."/>
        </authorList>
    </citation>
    <scope>NUCLEOTIDE SEQUENCE [LARGE SCALE GENOMIC DNA]</scope>
    <source>
        <strain evidence="2">JMC-PN-2008</strain>
    </source>
</reference>
<dbReference type="EMBL" id="JAUZQC010000003">
    <property type="protein sequence ID" value="KAK5873670.1"/>
    <property type="molecule type" value="Genomic_DNA"/>
</dbReference>